<evidence type="ECO:0000313" key="3">
    <source>
        <dbReference type="Proteomes" id="UP000218765"/>
    </source>
</evidence>
<accession>A0A1Z4VPU2</accession>
<reference evidence="2 3" key="1">
    <citation type="submission" date="2017-05" db="EMBL/GenBank/DDBJ databases">
        <title>Thiocyanate degradation by Thiohalobacter thiocyanaticus FOKN1.</title>
        <authorList>
            <person name="Oshiki M."/>
            <person name="Fukushima T."/>
            <person name="Kawano S."/>
            <person name="Nakagawa J."/>
        </authorList>
    </citation>
    <scope>NUCLEOTIDE SEQUENCE [LARGE SCALE GENOMIC DNA]</scope>
    <source>
        <strain evidence="2 3">FOKN1</strain>
    </source>
</reference>
<sequence>MAKPASCGSRLRHRAAARNVYRGTKIYALVLGLAVAALLVLFLYQPAAVRELNDRLAADPILAAYPYPFRVLRIEDHTAVMGTPRSAQLPVRDMIHAIDPGLAGVATDDPAFQQAQQTLAEHQARASELVRAHASIQRIRWELDVDWLRRQGIVPPP</sequence>
<keyword evidence="1" id="KW-1133">Transmembrane helix</keyword>
<evidence type="ECO:0000256" key="1">
    <source>
        <dbReference type="SAM" id="Phobius"/>
    </source>
</evidence>
<feature type="transmembrane region" description="Helical" evidence="1">
    <location>
        <begin position="26"/>
        <end position="44"/>
    </location>
</feature>
<dbReference type="EMBL" id="AP018052">
    <property type="protein sequence ID" value="BAZ93515.1"/>
    <property type="molecule type" value="Genomic_DNA"/>
</dbReference>
<proteinExistence type="predicted"/>
<keyword evidence="1" id="KW-0472">Membrane</keyword>
<dbReference type="Proteomes" id="UP000218765">
    <property type="component" value="Chromosome"/>
</dbReference>
<evidence type="ECO:0000313" key="2">
    <source>
        <dbReference type="EMBL" id="BAZ93515.1"/>
    </source>
</evidence>
<keyword evidence="3" id="KW-1185">Reference proteome</keyword>
<dbReference type="AlphaFoldDB" id="A0A1Z4VPU2"/>
<dbReference type="KEGG" id="ttc:FOKN1_1116"/>
<name>A0A1Z4VPU2_9GAMM</name>
<gene>
    <name evidence="2" type="ORF">FOKN1_1116</name>
</gene>
<protein>
    <recommendedName>
        <fullName evidence="4">Glutamate-ammonia-ligase adenylyltransferase</fullName>
    </recommendedName>
</protein>
<organism evidence="2 3">
    <name type="scientific">Thiohalobacter thiocyanaticus</name>
    <dbReference type="NCBI Taxonomy" id="585455"/>
    <lineage>
        <taxon>Bacteria</taxon>
        <taxon>Pseudomonadati</taxon>
        <taxon>Pseudomonadota</taxon>
        <taxon>Gammaproteobacteria</taxon>
        <taxon>Thiohalobacterales</taxon>
        <taxon>Thiohalobacteraceae</taxon>
        <taxon>Thiohalobacter</taxon>
    </lineage>
</organism>
<evidence type="ECO:0008006" key="4">
    <source>
        <dbReference type="Google" id="ProtNLM"/>
    </source>
</evidence>
<keyword evidence="1" id="KW-0812">Transmembrane</keyword>